<evidence type="ECO:0000256" key="2">
    <source>
        <dbReference type="ARBA" id="ARBA00023125"/>
    </source>
</evidence>
<proteinExistence type="predicted"/>
<accession>A0A0F9LCF3</accession>
<gene>
    <name evidence="4" type="ORF">LCGC14_1217040</name>
</gene>
<dbReference type="InterPro" id="IPR001207">
    <property type="entry name" value="Transposase_mutator"/>
</dbReference>
<dbReference type="NCBIfam" id="NF033543">
    <property type="entry name" value="transpos_IS256"/>
    <property type="match status" value="1"/>
</dbReference>
<comment type="caution">
    <text evidence="4">The sequence shown here is derived from an EMBL/GenBank/DDBJ whole genome shotgun (WGS) entry which is preliminary data.</text>
</comment>
<evidence type="ECO:0000313" key="4">
    <source>
        <dbReference type="EMBL" id="KKM92574.1"/>
    </source>
</evidence>
<dbReference type="GO" id="GO:0004803">
    <property type="term" value="F:transposase activity"/>
    <property type="evidence" value="ECO:0007669"/>
    <property type="project" value="InterPro"/>
</dbReference>
<dbReference type="AlphaFoldDB" id="A0A0F9LCF3"/>
<dbReference type="GO" id="GO:0006313">
    <property type="term" value="P:DNA transposition"/>
    <property type="evidence" value="ECO:0007669"/>
    <property type="project" value="InterPro"/>
</dbReference>
<protein>
    <recommendedName>
        <fullName evidence="5">Mutator family transposase</fullName>
    </recommendedName>
</protein>
<organism evidence="4">
    <name type="scientific">marine sediment metagenome</name>
    <dbReference type="NCBI Taxonomy" id="412755"/>
    <lineage>
        <taxon>unclassified sequences</taxon>
        <taxon>metagenomes</taxon>
        <taxon>ecological metagenomes</taxon>
    </lineage>
</organism>
<evidence type="ECO:0008006" key="5">
    <source>
        <dbReference type="Google" id="ProtNLM"/>
    </source>
</evidence>
<name>A0A0F9LCF3_9ZZZZ</name>
<dbReference type="Pfam" id="PF00872">
    <property type="entry name" value="Transposase_mut"/>
    <property type="match status" value="1"/>
</dbReference>
<dbReference type="PANTHER" id="PTHR33217:SF7">
    <property type="entry name" value="TRANSPOSASE FOR INSERTION SEQUENCE ELEMENT IS1081"/>
    <property type="match status" value="1"/>
</dbReference>
<dbReference type="PANTHER" id="PTHR33217">
    <property type="entry name" value="TRANSPOSASE FOR INSERTION SEQUENCE ELEMENT IS1081"/>
    <property type="match status" value="1"/>
</dbReference>
<evidence type="ECO:0000256" key="1">
    <source>
        <dbReference type="ARBA" id="ARBA00022578"/>
    </source>
</evidence>
<keyword evidence="2" id="KW-0238">DNA-binding</keyword>
<reference evidence="4" key="1">
    <citation type="journal article" date="2015" name="Nature">
        <title>Complex archaea that bridge the gap between prokaryotes and eukaryotes.</title>
        <authorList>
            <person name="Spang A."/>
            <person name="Saw J.H."/>
            <person name="Jorgensen S.L."/>
            <person name="Zaremba-Niedzwiedzka K."/>
            <person name="Martijn J."/>
            <person name="Lind A.E."/>
            <person name="van Eijk R."/>
            <person name="Schleper C."/>
            <person name="Guy L."/>
            <person name="Ettema T.J."/>
        </authorList>
    </citation>
    <scope>NUCLEOTIDE SEQUENCE</scope>
</reference>
<keyword evidence="1" id="KW-0815">Transposition</keyword>
<keyword evidence="3" id="KW-0233">DNA recombination</keyword>
<sequence>MNKDYQIISKKNSGELAKFLSKEGQLLLPMLELIEQAEVAVDEVIDVLGRASIEAILLLSAQQVAGPQHKGKSTGDIRWHGKQNGVVSLAERKLRVDKPRLRRKGKGKDLELQIPVYEAMQTNSRLSQRILSILMHGISTRSYKKVLPEMAETVGVSKSNVSREFIEASEKQMKEFAERRFDDKDILIIYIDGIRFSQFHVIAAIGVDSDGFKHVLGLTEGATENAAVVKDLLEDIVARGIDPSRKRLFVIDGSKALRNAVDTVFGDNPVQRCRKHKLSNVMDHLPKELKDQVKSVMKAAWRLDMEEGKKKIRQQAHQLEIKYPSAASSLLEGLDEMFTVNSMELPKALKRCLCTTNIIESPHSGVRMRTRRVNNWNGGKMVLRWATAAFLETEKHFKRIGGYKQLWMLKSYLDDLEKDKALAEKRKAG</sequence>
<dbReference type="GO" id="GO:0003677">
    <property type="term" value="F:DNA binding"/>
    <property type="evidence" value="ECO:0007669"/>
    <property type="project" value="UniProtKB-KW"/>
</dbReference>
<dbReference type="EMBL" id="LAZR01006373">
    <property type="protein sequence ID" value="KKM92574.1"/>
    <property type="molecule type" value="Genomic_DNA"/>
</dbReference>
<evidence type="ECO:0000256" key="3">
    <source>
        <dbReference type="ARBA" id="ARBA00023172"/>
    </source>
</evidence>